<gene>
    <name evidence="3" type="ORF">QYE76_000010</name>
</gene>
<evidence type="ECO:0000313" key="3">
    <source>
        <dbReference type="EMBL" id="KAK1558065.1"/>
    </source>
</evidence>
<proteinExistence type="predicted"/>
<name>A0AAD8PHB7_LOLMU</name>
<accession>A0AAD8PHB7</accession>
<dbReference type="EMBL" id="JAUUTY010001406">
    <property type="protein sequence ID" value="KAK1558065.1"/>
    <property type="molecule type" value="Genomic_DNA"/>
</dbReference>
<dbReference type="Proteomes" id="UP001231189">
    <property type="component" value="Unassembled WGS sequence"/>
</dbReference>
<feature type="compositionally biased region" description="Acidic residues" evidence="2">
    <location>
        <begin position="270"/>
        <end position="280"/>
    </location>
</feature>
<sequence>MPITPEVEVPPKPSSSAISDPKNVINIADDPIPTADSGKGASSSKHVPEDPEETSAEATANDATKKLTLSGAHVWGEPDPEQQELATLEDNLCIFFVKHKAVRQRPSINEISAKLQVLESEHESLQKSLKESHENETKIKNVLEDKRPSINEISAKLQVLESEHESLQKSLKESHENETKIKQELEDKHAQEMSEMAEKLKNNNNGVKTLASKLKVAEAEATDVDKMIFLPKATNVKNLLVETRRFDTLFANRVDHSSWYEKHDHLAGFAEDEEEDEEEGSGSSAHQSGEESGDESAKDNTYHASDEDKPESSE</sequence>
<comment type="caution">
    <text evidence="3">The sequence shown here is derived from an EMBL/GenBank/DDBJ whole genome shotgun (WGS) entry which is preliminary data.</text>
</comment>
<evidence type="ECO:0000313" key="4">
    <source>
        <dbReference type="Proteomes" id="UP001231189"/>
    </source>
</evidence>
<feature type="coiled-coil region" evidence="1">
    <location>
        <begin position="108"/>
        <end position="202"/>
    </location>
</feature>
<feature type="compositionally biased region" description="Basic and acidic residues" evidence="2">
    <location>
        <begin position="295"/>
        <end position="314"/>
    </location>
</feature>
<keyword evidence="1" id="KW-0175">Coiled coil</keyword>
<feature type="region of interest" description="Disordered" evidence="2">
    <location>
        <begin position="1"/>
        <end position="63"/>
    </location>
</feature>
<evidence type="ECO:0000256" key="1">
    <source>
        <dbReference type="SAM" id="Coils"/>
    </source>
</evidence>
<feature type="region of interest" description="Disordered" evidence="2">
    <location>
        <begin position="268"/>
        <end position="314"/>
    </location>
</feature>
<dbReference type="AlphaFoldDB" id="A0AAD8PHB7"/>
<protein>
    <submittedName>
        <fullName evidence="3">Uncharacterized protein</fullName>
    </submittedName>
</protein>
<keyword evidence="4" id="KW-1185">Reference proteome</keyword>
<organism evidence="3 4">
    <name type="scientific">Lolium multiflorum</name>
    <name type="common">Italian ryegrass</name>
    <name type="synonym">Lolium perenne subsp. multiflorum</name>
    <dbReference type="NCBI Taxonomy" id="4521"/>
    <lineage>
        <taxon>Eukaryota</taxon>
        <taxon>Viridiplantae</taxon>
        <taxon>Streptophyta</taxon>
        <taxon>Embryophyta</taxon>
        <taxon>Tracheophyta</taxon>
        <taxon>Spermatophyta</taxon>
        <taxon>Magnoliopsida</taxon>
        <taxon>Liliopsida</taxon>
        <taxon>Poales</taxon>
        <taxon>Poaceae</taxon>
        <taxon>BOP clade</taxon>
        <taxon>Pooideae</taxon>
        <taxon>Poodae</taxon>
        <taxon>Poeae</taxon>
        <taxon>Poeae Chloroplast Group 2 (Poeae type)</taxon>
        <taxon>Loliodinae</taxon>
        <taxon>Loliinae</taxon>
        <taxon>Lolium</taxon>
    </lineage>
</organism>
<reference evidence="3" key="1">
    <citation type="submission" date="2023-07" db="EMBL/GenBank/DDBJ databases">
        <title>A chromosome-level genome assembly of Lolium multiflorum.</title>
        <authorList>
            <person name="Chen Y."/>
            <person name="Copetti D."/>
            <person name="Kolliker R."/>
            <person name="Studer B."/>
        </authorList>
    </citation>
    <scope>NUCLEOTIDE SEQUENCE</scope>
    <source>
        <strain evidence="3">02402/16</strain>
        <tissue evidence="3">Leaf</tissue>
    </source>
</reference>
<evidence type="ECO:0000256" key="2">
    <source>
        <dbReference type="SAM" id="MobiDB-lite"/>
    </source>
</evidence>